<feature type="compositionally biased region" description="Acidic residues" evidence="8">
    <location>
        <begin position="845"/>
        <end position="856"/>
    </location>
</feature>
<comment type="subcellular location">
    <subcellularLocation>
        <location evidence="1">Nucleus</location>
    </subcellularLocation>
</comment>
<feature type="compositionally biased region" description="Low complexity" evidence="8">
    <location>
        <begin position="34"/>
        <end position="54"/>
    </location>
</feature>
<sequence>MGKPRATRRHPIIVSSDSDEDEPHSPPPKRPRTRTLTSLPRSGNNGSHGVSNSSKQYTQTTHSSKPPSSLPKQKSPSKSPSKPKPFFKPITSFFANVPQRQWSQPTLSPEKSTTDTVIEEEVVKEEVVKEEEEVVVVDEIIDSSPDEATQRPRKVASVSIRTKRERTTDGAGADNEAFPKSSQRFIKAKSGVQISASQPQNNPPPSEDERPWNEKYGPSSLDELAVHKRKVSDVRNWLCDVFSGQARKRLLLLKGPAGTGKTITMSLLSNELGIELHEWKNPTTATYGSEEFVSVMAQFEDFVGRTGKFGSLEFDNAVRTSQPASSAAPSSKQKQLILVEEFPNTFTRSSSGLQAFRSSVLHFLAAHTPSATSYFSGQHDPTDPITPIVMIVTETMLSTNTAAADSFTAHRLLGTEILTHPGVTVIEFNPVAPTYMEKALQLVVLKEARKSGRRKTPGPQVLLRLSEIGDVRSAVSSLEFLCLRGDAGQGEEGGGWGSKIAFGKPKKAPSKDVPLTKMEQESLEMVTQRESTLGLFHAVGRVCYNKRLDVDPTVVPTPQPPNWFPERRRPKASEVQIDALLDELGADIQTFVSALHENYVLSCEGSTEEDTLDSIDGCIEALSNADVLSTDRFSTSGYGRRTFQTSSSDDVRADEMSFQESVRGLLFYLPYPVKRIAPPAGTMTNKGNGNTKANAYRMYYPASLRLWRQQEEIGGLLDLWISKAQRGDLFTSITATKPPEAKAGSVETWKKTTPFSQQHARATRNAITASQTSRSTQTVPKEEERPSVLLGGGGSARYEMLLERLPYLPFIMRRTSTYNASTSTTVREIQKITAFTGIGGIPAIGDEEEDEGDEAPVQEGQQWSTDAPTAGSKGEGTVRIKAKVEEGASALPIGVVEKEGEGLVLSDDDIEDF</sequence>
<organism evidence="10 11">
    <name type="scientific">Delitschia confertaspora ATCC 74209</name>
    <dbReference type="NCBI Taxonomy" id="1513339"/>
    <lineage>
        <taxon>Eukaryota</taxon>
        <taxon>Fungi</taxon>
        <taxon>Dikarya</taxon>
        <taxon>Ascomycota</taxon>
        <taxon>Pezizomycotina</taxon>
        <taxon>Dothideomycetes</taxon>
        <taxon>Pleosporomycetidae</taxon>
        <taxon>Pleosporales</taxon>
        <taxon>Delitschiaceae</taxon>
        <taxon>Delitschia</taxon>
    </lineage>
</organism>
<dbReference type="OrthoDB" id="10265971at2759"/>
<keyword evidence="11" id="KW-1185">Reference proteome</keyword>
<feature type="region of interest" description="Disordered" evidence="8">
    <location>
        <begin position="754"/>
        <end position="790"/>
    </location>
</feature>
<keyword evidence="3" id="KW-0547">Nucleotide-binding</keyword>
<dbReference type="GO" id="GO:0033314">
    <property type="term" value="P:mitotic DNA replication checkpoint signaling"/>
    <property type="evidence" value="ECO:0007669"/>
    <property type="project" value="TreeGrafter"/>
</dbReference>
<keyword evidence="5" id="KW-0067">ATP-binding</keyword>
<feature type="region of interest" description="Disordered" evidence="8">
    <location>
        <begin position="140"/>
        <end position="218"/>
    </location>
</feature>
<evidence type="ECO:0000256" key="8">
    <source>
        <dbReference type="SAM" id="MobiDB-lite"/>
    </source>
</evidence>
<dbReference type="Gene3D" id="3.40.50.300">
    <property type="entry name" value="P-loop containing nucleotide triphosphate hydrolases"/>
    <property type="match status" value="1"/>
</dbReference>
<evidence type="ECO:0000313" key="10">
    <source>
        <dbReference type="EMBL" id="KAF2201442.1"/>
    </source>
</evidence>
<evidence type="ECO:0000256" key="1">
    <source>
        <dbReference type="ARBA" id="ARBA00004123"/>
    </source>
</evidence>
<comment type="caution">
    <text evidence="10">The sequence shown here is derived from an EMBL/GenBank/DDBJ whole genome shotgun (WGS) entry which is preliminary data.</text>
</comment>
<accession>A0A9P4MSW7</accession>
<dbReference type="EMBL" id="ML993975">
    <property type="protein sequence ID" value="KAF2201442.1"/>
    <property type="molecule type" value="Genomic_DNA"/>
</dbReference>
<evidence type="ECO:0000313" key="11">
    <source>
        <dbReference type="Proteomes" id="UP000799536"/>
    </source>
</evidence>
<keyword evidence="7" id="KW-0131">Cell cycle</keyword>
<dbReference type="InterPro" id="IPR004582">
    <property type="entry name" value="Checkpoint_prot_Rad17_Rad24"/>
</dbReference>
<reference evidence="10" key="1">
    <citation type="journal article" date="2020" name="Stud. Mycol.">
        <title>101 Dothideomycetes genomes: a test case for predicting lifestyles and emergence of pathogens.</title>
        <authorList>
            <person name="Haridas S."/>
            <person name="Albert R."/>
            <person name="Binder M."/>
            <person name="Bloem J."/>
            <person name="Labutti K."/>
            <person name="Salamov A."/>
            <person name="Andreopoulos B."/>
            <person name="Baker S."/>
            <person name="Barry K."/>
            <person name="Bills G."/>
            <person name="Bluhm B."/>
            <person name="Cannon C."/>
            <person name="Castanera R."/>
            <person name="Culley D."/>
            <person name="Daum C."/>
            <person name="Ezra D."/>
            <person name="Gonzalez J."/>
            <person name="Henrissat B."/>
            <person name="Kuo A."/>
            <person name="Liang C."/>
            <person name="Lipzen A."/>
            <person name="Lutzoni F."/>
            <person name="Magnuson J."/>
            <person name="Mondo S."/>
            <person name="Nolan M."/>
            <person name="Ohm R."/>
            <person name="Pangilinan J."/>
            <person name="Park H.-J."/>
            <person name="Ramirez L."/>
            <person name="Alfaro M."/>
            <person name="Sun H."/>
            <person name="Tritt A."/>
            <person name="Yoshinaga Y."/>
            <person name="Zwiers L.-H."/>
            <person name="Turgeon B."/>
            <person name="Goodwin S."/>
            <person name="Spatafora J."/>
            <person name="Crous P."/>
            <person name="Grigoriev I."/>
        </authorList>
    </citation>
    <scope>NUCLEOTIDE SEQUENCE</scope>
    <source>
        <strain evidence="10">ATCC 74209</strain>
    </source>
</reference>
<dbReference type="AlphaFoldDB" id="A0A9P4MSW7"/>
<proteinExistence type="inferred from homology"/>
<dbReference type="GO" id="GO:0006281">
    <property type="term" value="P:DNA repair"/>
    <property type="evidence" value="ECO:0007669"/>
    <property type="project" value="InterPro"/>
</dbReference>
<name>A0A9P4MSW7_9PLEO</name>
<dbReference type="GO" id="GO:0003689">
    <property type="term" value="F:DNA clamp loader activity"/>
    <property type="evidence" value="ECO:0007669"/>
    <property type="project" value="TreeGrafter"/>
</dbReference>
<evidence type="ECO:0000256" key="7">
    <source>
        <dbReference type="ARBA" id="ARBA00023306"/>
    </source>
</evidence>
<feature type="region of interest" description="Disordered" evidence="8">
    <location>
        <begin position="97"/>
        <end position="116"/>
    </location>
</feature>
<feature type="compositionally biased region" description="Polar residues" evidence="8">
    <location>
        <begin position="98"/>
        <end position="116"/>
    </location>
</feature>
<dbReference type="SUPFAM" id="SSF52540">
    <property type="entry name" value="P-loop containing nucleoside triphosphate hydrolases"/>
    <property type="match status" value="1"/>
</dbReference>
<feature type="compositionally biased region" description="Polar residues" evidence="8">
    <location>
        <begin position="754"/>
        <end position="779"/>
    </location>
</feature>
<dbReference type="InterPro" id="IPR057927">
    <property type="entry name" value="RAD24-like_helical"/>
</dbReference>
<dbReference type="Proteomes" id="UP000799536">
    <property type="component" value="Unassembled WGS sequence"/>
</dbReference>
<dbReference type="GO" id="GO:0003682">
    <property type="term" value="F:chromatin binding"/>
    <property type="evidence" value="ECO:0007669"/>
    <property type="project" value="TreeGrafter"/>
</dbReference>
<feature type="region of interest" description="Disordered" evidence="8">
    <location>
        <begin position="844"/>
        <end position="876"/>
    </location>
</feature>
<feature type="domain" description="Checkpoint protein RAD24-like helical bundle" evidence="9">
    <location>
        <begin position="530"/>
        <end position="663"/>
    </location>
</feature>
<evidence type="ECO:0000259" key="9">
    <source>
        <dbReference type="Pfam" id="PF25812"/>
    </source>
</evidence>
<evidence type="ECO:0000256" key="4">
    <source>
        <dbReference type="ARBA" id="ARBA00022763"/>
    </source>
</evidence>
<dbReference type="Pfam" id="PF03215">
    <property type="entry name" value="Rad17"/>
    <property type="match status" value="1"/>
</dbReference>
<evidence type="ECO:0000256" key="2">
    <source>
        <dbReference type="ARBA" id="ARBA00006168"/>
    </source>
</evidence>
<keyword evidence="4" id="KW-0227">DNA damage</keyword>
<evidence type="ECO:0000256" key="6">
    <source>
        <dbReference type="ARBA" id="ARBA00023242"/>
    </source>
</evidence>
<feature type="region of interest" description="Disordered" evidence="8">
    <location>
        <begin position="492"/>
        <end position="512"/>
    </location>
</feature>
<dbReference type="GO" id="GO:0005634">
    <property type="term" value="C:nucleus"/>
    <property type="evidence" value="ECO:0007669"/>
    <property type="project" value="UniProtKB-SubCell"/>
</dbReference>
<feature type="region of interest" description="Disordered" evidence="8">
    <location>
        <begin position="1"/>
        <end position="92"/>
    </location>
</feature>
<keyword evidence="6" id="KW-0539">Nucleus</keyword>
<feature type="compositionally biased region" description="Low complexity" evidence="8">
    <location>
        <begin position="63"/>
        <end position="80"/>
    </location>
</feature>
<dbReference type="GO" id="GO:0000077">
    <property type="term" value="P:DNA damage checkpoint signaling"/>
    <property type="evidence" value="ECO:0007669"/>
    <property type="project" value="TreeGrafter"/>
</dbReference>
<dbReference type="GO" id="GO:0005524">
    <property type="term" value="F:ATP binding"/>
    <property type="evidence" value="ECO:0007669"/>
    <property type="project" value="UniProtKB-KW"/>
</dbReference>
<protein>
    <submittedName>
        <fullName evidence="10">Rad17-domain-containing protein</fullName>
    </submittedName>
</protein>
<comment type="similarity">
    <text evidence="2">Belongs to the rad17/RAD24 family.</text>
</comment>
<dbReference type="InterPro" id="IPR027417">
    <property type="entry name" value="P-loop_NTPase"/>
</dbReference>
<dbReference type="PANTHER" id="PTHR12172:SF0">
    <property type="entry name" value="CELL CYCLE CHECKPOINT PROTEIN RAD17"/>
    <property type="match status" value="1"/>
</dbReference>
<gene>
    <name evidence="10" type="ORF">GQ43DRAFT_440572</name>
</gene>
<feature type="compositionally biased region" description="Basic residues" evidence="8">
    <location>
        <begin position="1"/>
        <end position="11"/>
    </location>
</feature>
<dbReference type="Pfam" id="PF25812">
    <property type="entry name" value="RAD24_helical"/>
    <property type="match status" value="1"/>
</dbReference>
<dbReference type="PANTHER" id="PTHR12172">
    <property type="entry name" value="CELL CYCLE CHECKPOINT PROTEIN RAD17"/>
    <property type="match status" value="1"/>
</dbReference>
<evidence type="ECO:0000256" key="5">
    <source>
        <dbReference type="ARBA" id="ARBA00022840"/>
    </source>
</evidence>
<evidence type="ECO:0000256" key="3">
    <source>
        <dbReference type="ARBA" id="ARBA00022741"/>
    </source>
</evidence>